<reference evidence="5 6" key="1">
    <citation type="submission" date="2020-08" db="EMBL/GenBank/DDBJ databases">
        <authorList>
            <person name="Koutsovoulos G."/>
            <person name="Danchin GJ E."/>
        </authorList>
    </citation>
    <scope>NUCLEOTIDE SEQUENCE [LARGE SCALE GENOMIC DNA]</scope>
</reference>
<organism evidence="5 6">
    <name type="scientific">Meloidogyne enterolobii</name>
    <name type="common">Root-knot nematode worm</name>
    <name type="synonym">Meloidogyne mayaguensis</name>
    <dbReference type="NCBI Taxonomy" id="390850"/>
    <lineage>
        <taxon>Eukaryota</taxon>
        <taxon>Metazoa</taxon>
        <taxon>Ecdysozoa</taxon>
        <taxon>Nematoda</taxon>
        <taxon>Chromadorea</taxon>
        <taxon>Rhabditida</taxon>
        <taxon>Tylenchina</taxon>
        <taxon>Tylenchomorpha</taxon>
        <taxon>Tylenchoidea</taxon>
        <taxon>Meloidogynidae</taxon>
        <taxon>Meloidogyninae</taxon>
        <taxon>Meloidogyne</taxon>
    </lineage>
</organism>
<evidence type="ECO:0000256" key="1">
    <source>
        <dbReference type="ARBA" id="ARBA00023015"/>
    </source>
</evidence>
<dbReference type="InterPro" id="IPR050274">
    <property type="entry name" value="Nuclear_hormone_rcpt_NR2"/>
</dbReference>
<evidence type="ECO:0000313" key="6">
    <source>
        <dbReference type="Proteomes" id="UP000580250"/>
    </source>
</evidence>
<evidence type="ECO:0000256" key="2">
    <source>
        <dbReference type="ARBA" id="ARBA00023163"/>
    </source>
</evidence>
<dbReference type="SMART" id="SM00430">
    <property type="entry name" value="HOLI"/>
    <property type="match status" value="1"/>
</dbReference>
<dbReference type="Proteomes" id="UP000580250">
    <property type="component" value="Unassembled WGS sequence"/>
</dbReference>
<name>A0A6V7W4R6_MELEN</name>
<dbReference type="InterPro" id="IPR035500">
    <property type="entry name" value="NHR-like_dom_sf"/>
</dbReference>
<keyword evidence="2" id="KW-0804">Transcription</keyword>
<accession>A0A6V7W4R6</accession>
<dbReference type="InterPro" id="IPR000536">
    <property type="entry name" value="Nucl_hrmn_rcpt_lig-bd"/>
</dbReference>
<protein>
    <recommendedName>
        <fullName evidence="4">NR LBD domain-containing protein</fullName>
    </recommendedName>
</protein>
<keyword evidence="3" id="KW-0675">Receptor</keyword>
<feature type="domain" description="NR LBD" evidence="4">
    <location>
        <begin position="147"/>
        <end position="373"/>
    </location>
</feature>
<dbReference type="AlphaFoldDB" id="A0A6V7W4R6"/>
<keyword evidence="1" id="KW-0805">Transcription regulation</keyword>
<dbReference type="Gene3D" id="1.10.565.10">
    <property type="entry name" value="Retinoid X Receptor"/>
    <property type="match status" value="1"/>
</dbReference>
<dbReference type="SUPFAM" id="SSF48508">
    <property type="entry name" value="Nuclear receptor ligand-binding domain"/>
    <property type="match status" value="1"/>
</dbReference>
<comment type="caution">
    <text evidence="5">The sequence shown here is derived from an EMBL/GenBank/DDBJ whole genome shotgun (WGS) entry which is preliminary data.</text>
</comment>
<evidence type="ECO:0000256" key="3">
    <source>
        <dbReference type="ARBA" id="ARBA00023170"/>
    </source>
</evidence>
<dbReference type="PANTHER" id="PTHR24083">
    <property type="entry name" value="NUCLEAR HORMONE RECEPTOR"/>
    <property type="match status" value="1"/>
</dbReference>
<proteinExistence type="predicted"/>
<dbReference type="OrthoDB" id="5852037at2759"/>
<dbReference type="EMBL" id="CAJEWN010000419">
    <property type="protein sequence ID" value="CAD2182034.1"/>
    <property type="molecule type" value="Genomic_DNA"/>
</dbReference>
<evidence type="ECO:0000259" key="4">
    <source>
        <dbReference type="PROSITE" id="PS51843"/>
    </source>
</evidence>
<gene>
    <name evidence="5" type="ORF">MENT_LOCUS34219</name>
</gene>
<dbReference type="PROSITE" id="PS51843">
    <property type="entry name" value="NR_LBD"/>
    <property type="match status" value="1"/>
</dbReference>
<sequence>MKEIGLVKTSEACSKKEGSTNRQKLTNRSSTYLSEVCPSKRSSYGQLVINTKSEYTPEICTVKDSFRQQLINNESLEDQKIIAPIVIKSVNEQKQLSLLLKMTENQKRIMHAFTDVDEKLLRFICFEDIILSGINIFDHIEMFSPNPRPISREEMLSWELDNEREGVFNKRVYKCIQVDQLICVATAKSLPFFDKLSLTDKIELCRHVASPFACFASSAVSCELGVDSWTRKDCVMPALGVIRNKEFMEDYKLFTLADRIFTKSVIPFKKAALSKKEYALLIAILFSKSTIEGLSYNGRELLYEQSVKYMRILLEYQQNKYGVIEGARRLDECIRLINISFQIDTAFREMHTYLHFKAENKSHDLIERYLDNTL</sequence>
<dbReference type="Pfam" id="PF00104">
    <property type="entry name" value="Hormone_recep"/>
    <property type="match status" value="1"/>
</dbReference>
<evidence type="ECO:0000313" key="5">
    <source>
        <dbReference type="EMBL" id="CAD2182034.1"/>
    </source>
</evidence>